<comment type="caution">
    <text evidence="1">The sequence shown here is derived from an EMBL/GenBank/DDBJ whole genome shotgun (WGS) entry which is preliminary data.</text>
</comment>
<accession>A0AA86UMX7</accession>
<evidence type="ECO:0000313" key="3">
    <source>
        <dbReference type="Proteomes" id="UP001642409"/>
    </source>
</evidence>
<proteinExistence type="predicted"/>
<evidence type="ECO:0000313" key="1">
    <source>
        <dbReference type="EMBL" id="CAI9957596.1"/>
    </source>
</evidence>
<evidence type="ECO:0000313" key="2">
    <source>
        <dbReference type="EMBL" id="CAL6005290.1"/>
    </source>
</evidence>
<dbReference type="Proteomes" id="UP001642409">
    <property type="component" value="Unassembled WGS sequence"/>
</dbReference>
<sequence>MFSSLLQCQFNTQVTKLNINDCKLFQFSCLKFRKLTTFSGNFGERNQQAERAIHRFLRFKLQNQNQLVKKEAIINFQEKKNGTKRKFNRILIGMECVLQWIILLQIANE</sequence>
<gene>
    <name evidence="2" type="ORF">HINF_LOCUS19300</name>
    <name evidence="1" type="ORF">HINF_LOCUS45241</name>
</gene>
<dbReference type="AlphaFoldDB" id="A0AA86UMX7"/>
<reference evidence="1" key="1">
    <citation type="submission" date="2023-06" db="EMBL/GenBank/DDBJ databases">
        <authorList>
            <person name="Kurt Z."/>
        </authorList>
    </citation>
    <scope>NUCLEOTIDE SEQUENCE</scope>
</reference>
<protein>
    <submittedName>
        <fullName evidence="2">Hypothetical_protein</fullName>
    </submittedName>
</protein>
<reference evidence="2 3" key="2">
    <citation type="submission" date="2024-07" db="EMBL/GenBank/DDBJ databases">
        <authorList>
            <person name="Akdeniz Z."/>
        </authorList>
    </citation>
    <scope>NUCLEOTIDE SEQUENCE [LARGE SCALE GENOMIC DNA]</scope>
</reference>
<organism evidence="1">
    <name type="scientific">Hexamita inflata</name>
    <dbReference type="NCBI Taxonomy" id="28002"/>
    <lineage>
        <taxon>Eukaryota</taxon>
        <taxon>Metamonada</taxon>
        <taxon>Diplomonadida</taxon>
        <taxon>Hexamitidae</taxon>
        <taxon>Hexamitinae</taxon>
        <taxon>Hexamita</taxon>
    </lineage>
</organism>
<name>A0AA86UMX7_9EUKA</name>
<dbReference type="EMBL" id="CATOUU010000889">
    <property type="protein sequence ID" value="CAI9957596.1"/>
    <property type="molecule type" value="Genomic_DNA"/>
</dbReference>
<dbReference type="EMBL" id="CAXDID020000050">
    <property type="protein sequence ID" value="CAL6005290.1"/>
    <property type="molecule type" value="Genomic_DNA"/>
</dbReference>
<keyword evidence="3" id="KW-1185">Reference proteome</keyword>